<dbReference type="PANTHER" id="PTHR14791:SF42">
    <property type="entry name" value="F16L1.2 PROTEIN"/>
    <property type="match status" value="1"/>
</dbReference>
<evidence type="ECO:0000256" key="1">
    <source>
        <dbReference type="ARBA" id="ARBA00004496"/>
    </source>
</evidence>
<evidence type="ECO:0000256" key="2">
    <source>
        <dbReference type="ARBA" id="ARBA00022490"/>
    </source>
</evidence>
<proteinExistence type="predicted"/>
<dbReference type="PANTHER" id="PTHR14791">
    <property type="entry name" value="BOMB/KIRA PROTEINS"/>
    <property type="match status" value="1"/>
</dbReference>
<keyword evidence="5" id="KW-1185">Reference proteome</keyword>
<gene>
    <name evidence="4" type="ORF">KI387_013659</name>
</gene>
<dbReference type="InterPro" id="IPR056440">
    <property type="entry name" value="Zn-ribbon_GIR1"/>
</dbReference>
<dbReference type="AlphaFoldDB" id="A0AA38CIR1"/>
<protein>
    <recommendedName>
        <fullName evidence="3">WW domain-containing protein</fullName>
    </recommendedName>
</protein>
<name>A0AA38CIR1_TAXCH</name>
<evidence type="ECO:0000259" key="3">
    <source>
        <dbReference type="PROSITE" id="PS50020"/>
    </source>
</evidence>
<reference evidence="4 5" key="1">
    <citation type="journal article" date="2021" name="Nat. Plants">
        <title>The Taxus genome provides insights into paclitaxel biosynthesis.</title>
        <authorList>
            <person name="Xiong X."/>
            <person name="Gou J."/>
            <person name="Liao Q."/>
            <person name="Li Y."/>
            <person name="Zhou Q."/>
            <person name="Bi G."/>
            <person name="Li C."/>
            <person name="Du R."/>
            <person name="Wang X."/>
            <person name="Sun T."/>
            <person name="Guo L."/>
            <person name="Liang H."/>
            <person name="Lu P."/>
            <person name="Wu Y."/>
            <person name="Zhang Z."/>
            <person name="Ro D.K."/>
            <person name="Shang Y."/>
            <person name="Huang S."/>
            <person name="Yan J."/>
        </authorList>
    </citation>
    <scope>NUCLEOTIDE SEQUENCE [LARGE SCALE GENOMIC DNA]</scope>
    <source>
        <strain evidence="4">Ta-2019</strain>
    </source>
</reference>
<dbReference type="Gene3D" id="2.20.70.10">
    <property type="match status" value="1"/>
</dbReference>
<dbReference type="PROSITE" id="PS50020">
    <property type="entry name" value="WW_DOMAIN_2"/>
    <property type="match status" value="1"/>
</dbReference>
<dbReference type="InterPro" id="IPR036020">
    <property type="entry name" value="WW_dom_sf"/>
</dbReference>
<dbReference type="InterPro" id="IPR051105">
    <property type="entry name" value="WWC/KIBRA_Hippo_Reg"/>
</dbReference>
<dbReference type="Proteomes" id="UP000824469">
    <property type="component" value="Unassembled WGS sequence"/>
</dbReference>
<evidence type="ECO:0000313" key="4">
    <source>
        <dbReference type="EMBL" id="KAH9302076.1"/>
    </source>
</evidence>
<comment type="caution">
    <text evidence="4">The sequence shown here is derived from an EMBL/GenBank/DDBJ whole genome shotgun (WGS) entry which is preliminary data.</text>
</comment>
<dbReference type="GO" id="GO:0005737">
    <property type="term" value="C:cytoplasm"/>
    <property type="evidence" value="ECO:0007669"/>
    <property type="project" value="UniProtKB-SubCell"/>
</dbReference>
<dbReference type="Pfam" id="PF24747">
    <property type="entry name" value="Zn-ribbon_GIR1"/>
    <property type="match status" value="1"/>
</dbReference>
<comment type="subcellular location">
    <subcellularLocation>
        <location evidence="1">Cytoplasm</location>
    </subcellularLocation>
</comment>
<organism evidence="4 5">
    <name type="scientific">Taxus chinensis</name>
    <name type="common">Chinese yew</name>
    <name type="synonym">Taxus wallichiana var. chinensis</name>
    <dbReference type="NCBI Taxonomy" id="29808"/>
    <lineage>
        <taxon>Eukaryota</taxon>
        <taxon>Viridiplantae</taxon>
        <taxon>Streptophyta</taxon>
        <taxon>Embryophyta</taxon>
        <taxon>Tracheophyta</taxon>
        <taxon>Spermatophyta</taxon>
        <taxon>Pinopsida</taxon>
        <taxon>Pinidae</taxon>
        <taxon>Conifers II</taxon>
        <taxon>Cupressales</taxon>
        <taxon>Taxaceae</taxon>
        <taxon>Taxus</taxon>
    </lineage>
</organism>
<sequence length="192" mass="22157">MKMNMAIDTFRRKERLDMKAELSLSTPSLENQLVLSPPKTEENLLKKRKWETCKLQEDHYFLSAGKLKTSISSKGVDLHMESPLPLDWEQCLDLDSGEIYYMNRRTQERTSHDPRQKLDLELKISSETTFDNFHGKQQEAGLRKSINCEMLAAACTQCHMFVMLSKNSPSCPNCKHVQYPFNHISASAKEKT</sequence>
<dbReference type="InterPro" id="IPR001202">
    <property type="entry name" value="WW_dom"/>
</dbReference>
<keyword evidence="2" id="KW-0963">Cytoplasm</keyword>
<dbReference type="EMBL" id="JAHRHJ020000009">
    <property type="protein sequence ID" value="KAH9302076.1"/>
    <property type="molecule type" value="Genomic_DNA"/>
</dbReference>
<feature type="domain" description="WW" evidence="3">
    <location>
        <begin position="82"/>
        <end position="116"/>
    </location>
</feature>
<accession>A0AA38CIR1</accession>
<dbReference type="SUPFAM" id="SSF51045">
    <property type="entry name" value="WW domain"/>
    <property type="match status" value="1"/>
</dbReference>
<dbReference type="OMA" id="KSINCEM"/>
<feature type="non-terminal residue" evidence="4">
    <location>
        <position position="1"/>
    </location>
</feature>
<evidence type="ECO:0000313" key="5">
    <source>
        <dbReference type="Proteomes" id="UP000824469"/>
    </source>
</evidence>